<feature type="active site" description="Proton acceptor" evidence="7">
    <location>
        <position position="72"/>
    </location>
</feature>
<keyword evidence="5" id="KW-0573">Peptidoglycan synthesis</keyword>
<reference evidence="11 12" key="1">
    <citation type="submission" date="2010-12" db="EMBL/GenBank/DDBJ databases">
        <title>Complete sequence of Bacillus cellulosilyticus DSM 2522.</title>
        <authorList>
            <consortium name="US DOE Joint Genome Institute"/>
            <person name="Lucas S."/>
            <person name="Copeland A."/>
            <person name="Lapidus A."/>
            <person name="Cheng J.-F."/>
            <person name="Bruce D."/>
            <person name="Goodwin L."/>
            <person name="Pitluck S."/>
            <person name="Chertkov O."/>
            <person name="Detter J.C."/>
            <person name="Han C."/>
            <person name="Tapia R."/>
            <person name="Land M."/>
            <person name="Hauser L."/>
            <person name="Jeffries C."/>
            <person name="Kyrpides N."/>
            <person name="Ivanova N."/>
            <person name="Mikhailova N."/>
            <person name="Brumm P."/>
            <person name="Mead D."/>
            <person name="Woyke T."/>
        </authorList>
    </citation>
    <scope>NUCLEOTIDE SEQUENCE [LARGE SCALE GENOMIC DNA]</scope>
    <source>
        <strain evidence="12">ATCC 21833 / DSM 2522 / FERM P-1141 / JCM 9156 / N-4</strain>
    </source>
</reference>
<comment type="similarity">
    <text evidence="1 9">Belongs to the peptidase S11 family.</text>
</comment>
<dbReference type="GO" id="GO:0009002">
    <property type="term" value="F:serine-type D-Ala-D-Ala carboxypeptidase activity"/>
    <property type="evidence" value="ECO:0007669"/>
    <property type="project" value="InterPro"/>
</dbReference>
<organism evidence="11 12">
    <name type="scientific">Evansella cellulosilytica (strain ATCC 21833 / DSM 2522 / FERM P-1141 / JCM 9156 / N-4)</name>
    <name type="common">Bacillus cellulosilyticus</name>
    <dbReference type="NCBI Taxonomy" id="649639"/>
    <lineage>
        <taxon>Bacteria</taxon>
        <taxon>Bacillati</taxon>
        <taxon>Bacillota</taxon>
        <taxon>Bacilli</taxon>
        <taxon>Bacillales</taxon>
        <taxon>Bacillaceae</taxon>
        <taxon>Evansella</taxon>
    </lineage>
</organism>
<name>E6U0A0_EVAC2</name>
<keyword evidence="6" id="KW-0961">Cell wall biogenesis/degradation</keyword>
<dbReference type="InterPro" id="IPR012338">
    <property type="entry name" value="Beta-lactam/transpept-like"/>
</dbReference>
<dbReference type="AlphaFoldDB" id="E6U0A0"/>
<dbReference type="KEGG" id="bco:Bcell_1954"/>
<dbReference type="PANTHER" id="PTHR21581:SF6">
    <property type="entry name" value="TRAFFICKING PROTEIN PARTICLE COMPLEX SUBUNIT 12"/>
    <property type="match status" value="1"/>
</dbReference>
<evidence type="ECO:0000256" key="4">
    <source>
        <dbReference type="ARBA" id="ARBA00022960"/>
    </source>
</evidence>
<dbReference type="GO" id="GO:0006508">
    <property type="term" value="P:proteolysis"/>
    <property type="evidence" value="ECO:0007669"/>
    <property type="project" value="InterPro"/>
</dbReference>
<evidence type="ECO:0000256" key="8">
    <source>
        <dbReference type="PIRSR" id="PIRSR618044-2"/>
    </source>
</evidence>
<dbReference type="Gene3D" id="3.40.710.10">
    <property type="entry name" value="DD-peptidase/beta-lactamase superfamily"/>
    <property type="match status" value="1"/>
</dbReference>
<feature type="binding site" evidence="8">
    <location>
        <position position="231"/>
    </location>
    <ligand>
        <name>substrate</name>
    </ligand>
</feature>
<proteinExistence type="inferred from homology"/>
<dbReference type="OrthoDB" id="9791132at2"/>
<dbReference type="InterPro" id="IPR001967">
    <property type="entry name" value="Peptidase_S11_N"/>
</dbReference>
<feature type="active site" description="Acyl-ester intermediate" evidence="7">
    <location>
        <position position="69"/>
    </location>
</feature>
<keyword evidence="4" id="KW-0133">Cell shape</keyword>
<evidence type="ECO:0000256" key="3">
    <source>
        <dbReference type="ARBA" id="ARBA00022801"/>
    </source>
</evidence>
<evidence type="ECO:0000256" key="7">
    <source>
        <dbReference type="PIRSR" id="PIRSR618044-1"/>
    </source>
</evidence>
<dbReference type="GO" id="GO:0071555">
    <property type="term" value="P:cell wall organization"/>
    <property type="evidence" value="ECO:0007669"/>
    <property type="project" value="UniProtKB-KW"/>
</dbReference>
<evidence type="ECO:0000256" key="9">
    <source>
        <dbReference type="RuleBase" id="RU004016"/>
    </source>
</evidence>
<protein>
    <submittedName>
        <fullName evidence="11">Peptidase S11 D-alanyl-D-alanine carboxypeptidase 1</fullName>
    </submittedName>
</protein>
<feature type="domain" description="Peptidase S11 D-alanyl-D-alanine carboxypeptidase A N-terminal" evidence="10">
    <location>
        <begin position="36"/>
        <end position="261"/>
    </location>
</feature>
<dbReference type="EMBL" id="CP002394">
    <property type="protein sequence ID" value="ADU30216.1"/>
    <property type="molecule type" value="Genomic_DNA"/>
</dbReference>
<gene>
    <name evidence="11" type="ordered locus">Bcell_1954</name>
</gene>
<evidence type="ECO:0000256" key="2">
    <source>
        <dbReference type="ARBA" id="ARBA00022729"/>
    </source>
</evidence>
<evidence type="ECO:0000313" key="11">
    <source>
        <dbReference type="EMBL" id="ADU30216.1"/>
    </source>
</evidence>
<dbReference type="PRINTS" id="PR00725">
    <property type="entry name" value="DADACBPTASE1"/>
</dbReference>
<dbReference type="STRING" id="649639.Bcell_1954"/>
<evidence type="ECO:0000256" key="1">
    <source>
        <dbReference type="ARBA" id="ARBA00007164"/>
    </source>
</evidence>
<dbReference type="GO" id="GO:0008360">
    <property type="term" value="P:regulation of cell shape"/>
    <property type="evidence" value="ECO:0007669"/>
    <property type="project" value="UniProtKB-KW"/>
</dbReference>
<dbReference type="HOGENOM" id="CLU_027070_7_0_9"/>
<feature type="active site" evidence="7">
    <location>
        <position position="124"/>
    </location>
</feature>
<dbReference type="SUPFAM" id="SSF56601">
    <property type="entry name" value="beta-lactamase/transpeptidase-like"/>
    <property type="match status" value="1"/>
</dbReference>
<sequence length="390" mass="44348">MGDTMCFSKHSFLKLFLLFAIIFSYIDNTSVFAEKKIPEITSEAAILIDSHTEEILFDKNMMEPMYPASITKIVTAIIAIETQDLNDIVTVSSDAVRAIGTRVYLLEDEEITLEQLLQGLMVSSGNDAAIAIAEHIDGSVEAFSDRMNDFVRTEVGVSDITNFTNPHGLFEEDHVTTAYDMAKISAYAMKNETFRELVGTHSVEWVGEGWETIIYNHHPLTRSYDEVIGIKNGFVRMSGYTLSTAAIDEHIELISVTLNSPSRNFAQKDTLTLLDYGFSHYETQVLTFEDEPLLKEYIYPDSVAVTSLKGEEIDYSIENGLINITGKENRLITTVELDERERIELPTFLLDPRKEKTEELMDQRERVWWLDWIIITGFNPILSNFNVNNF</sequence>
<keyword evidence="3" id="KW-0378">Hydrolase</keyword>
<dbReference type="InterPro" id="IPR018044">
    <property type="entry name" value="Peptidase_S11"/>
</dbReference>
<dbReference type="eggNOG" id="COG1686">
    <property type="taxonomic scope" value="Bacteria"/>
</dbReference>
<dbReference type="MEROPS" id="S11.004"/>
<accession>E6U0A0</accession>
<evidence type="ECO:0000313" key="12">
    <source>
        <dbReference type="Proteomes" id="UP000001401"/>
    </source>
</evidence>
<evidence type="ECO:0000256" key="6">
    <source>
        <dbReference type="ARBA" id="ARBA00023316"/>
    </source>
</evidence>
<evidence type="ECO:0000259" key="10">
    <source>
        <dbReference type="Pfam" id="PF00768"/>
    </source>
</evidence>
<evidence type="ECO:0000256" key="5">
    <source>
        <dbReference type="ARBA" id="ARBA00022984"/>
    </source>
</evidence>
<dbReference type="Proteomes" id="UP000001401">
    <property type="component" value="Chromosome"/>
</dbReference>
<keyword evidence="11" id="KW-0645">Protease</keyword>
<keyword evidence="12" id="KW-1185">Reference proteome</keyword>
<keyword evidence="11" id="KW-0121">Carboxypeptidase</keyword>
<dbReference type="RefSeq" id="WP_013488552.1">
    <property type="nucleotide sequence ID" value="NC_014829.1"/>
</dbReference>
<keyword evidence="2" id="KW-0732">Signal</keyword>
<dbReference type="GO" id="GO:0009252">
    <property type="term" value="P:peptidoglycan biosynthetic process"/>
    <property type="evidence" value="ECO:0007669"/>
    <property type="project" value="UniProtKB-KW"/>
</dbReference>
<dbReference type="Pfam" id="PF00768">
    <property type="entry name" value="Peptidase_S11"/>
    <property type="match status" value="1"/>
</dbReference>
<dbReference type="PANTHER" id="PTHR21581">
    <property type="entry name" value="D-ALANYL-D-ALANINE CARBOXYPEPTIDASE"/>
    <property type="match status" value="1"/>
</dbReference>